<dbReference type="HOGENOM" id="CLU_720590_0_0_1"/>
<feature type="compositionally biased region" description="Polar residues" evidence="1">
    <location>
        <begin position="98"/>
        <end position="111"/>
    </location>
</feature>
<evidence type="ECO:0000256" key="2">
    <source>
        <dbReference type="SAM" id="Phobius"/>
    </source>
</evidence>
<feature type="transmembrane region" description="Helical" evidence="2">
    <location>
        <begin position="261"/>
        <end position="280"/>
    </location>
</feature>
<dbReference type="GeneID" id="7445768"/>
<evidence type="ECO:0000256" key="1">
    <source>
        <dbReference type="SAM" id="MobiDB-lite"/>
    </source>
</evidence>
<gene>
    <name evidence="4" type="ORF">THAPSDRAFT_9462</name>
</gene>
<keyword evidence="2" id="KW-0472">Membrane</keyword>
<organism evidence="4 5">
    <name type="scientific">Thalassiosira pseudonana</name>
    <name type="common">Marine diatom</name>
    <name type="synonym">Cyclotella nana</name>
    <dbReference type="NCBI Taxonomy" id="35128"/>
    <lineage>
        <taxon>Eukaryota</taxon>
        <taxon>Sar</taxon>
        <taxon>Stramenopiles</taxon>
        <taxon>Ochrophyta</taxon>
        <taxon>Bacillariophyta</taxon>
        <taxon>Coscinodiscophyceae</taxon>
        <taxon>Thalassiosirophycidae</taxon>
        <taxon>Thalassiosirales</taxon>
        <taxon>Thalassiosiraceae</taxon>
        <taxon>Thalassiosira</taxon>
    </lineage>
</organism>
<feature type="compositionally biased region" description="Polar residues" evidence="1">
    <location>
        <begin position="139"/>
        <end position="153"/>
    </location>
</feature>
<keyword evidence="5" id="KW-1185">Reference proteome</keyword>
<name>B8CBE2_THAPS</name>
<dbReference type="Proteomes" id="UP000001449">
    <property type="component" value="Chromosome 13"/>
</dbReference>
<dbReference type="RefSeq" id="XP_002293375.1">
    <property type="nucleotide sequence ID" value="XM_002293339.1"/>
</dbReference>
<evidence type="ECO:0000256" key="3">
    <source>
        <dbReference type="SAM" id="SignalP"/>
    </source>
</evidence>
<feature type="signal peptide" evidence="3">
    <location>
        <begin position="1"/>
        <end position="20"/>
    </location>
</feature>
<keyword evidence="2" id="KW-1133">Transmembrane helix</keyword>
<evidence type="ECO:0000313" key="5">
    <source>
        <dbReference type="Proteomes" id="UP000001449"/>
    </source>
</evidence>
<accession>B8CBE2</accession>
<feature type="region of interest" description="Disordered" evidence="1">
    <location>
        <begin position="190"/>
        <end position="216"/>
    </location>
</feature>
<evidence type="ECO:0000313" key="4">
    <source>
        <dbReference type="EMBL" id="EED89111.1"/>
    </source>
</evidence>
<keyword evidence="2" id="KW-0812">Transmembrane</keyword>
<dbReference type="AlphaFoldDB" id="B8CBE2"/>
<keyword evidence="3" id="KW-0732">Signal</keyword>
<dbReference type="KEGG" id="tps:THAPSDRAFT_9462"/>
<reference evidence="4 5" key="1">
    <citation type="journal article" date="2004" name="Science">
        <title>The genome of the diatom Thalassiosira pseudonana: ecology, evolution, and metabolism.</title>
        <authorList>
            <person name="Armbrust E.V."/>
            <person name="Berges J.A."/>
            <person name="Bowler C."/>
            <person name="Green B.R."/>
            <person name="Martinez D."/>
            <person name="Putnam N.H."/>
            <person name="Zhou S."/>
            <person name="Allen A.E."/>
            <person name="Apt K.E."/>
            <person name="Bechner M."/>
            <person name="Brzezinski M.A."/>
            <person name="Chaal B.K."/>
            <person name="Chiovitti A."/>
            <person name="Davis A.K."/>
            <person name="Demarest M.S."/>
            <person name="Detter J.C."/>
            <person name="Glavina T."/>
            <person name="Goodstein D."/>
            <person name="Hadi M.Z."/>
            <person name="Hellsten U."/>
            <person name="Hildebrand M."/>
            <person name="Jenkins B.D."/>
            <person name="Jurka J."/>
            <person name="Kapitonov V.V."/>
            <person name="Kroger N."/>
            <person name="Lau W.W."/>
            <person name="Lane T.W."/>
            <person name="Larimer F.W."/>
            <person name="Lippmeier J.C."/>
            <person name="Lucas S."/>
            <person name="Medina M."/>
            <person name="Montsant A."/>
            <person name="Obornik M."/>
            <person name="Parker M.S."/>
            <person name="Palenik B."/>
            <person name="Pazour G.J."/>
            <person name="Richardson P.M."/>
            <person name="Rynearson T.A."/>
            <person name="Saito M.A."/>
            <person name="Schwartz D.C."/>
            <person name="Thamatrakoln K."/>
            <person name="Valentin K."/>
            <person name="Vardi A."/>
            <person name="Wilkerson F.P."/>
            <person name="Rokhsar D.S."/>
        </authorList>
    </citation>
    <scope>NUCLEOTIDE SEQUENCE [LARGE SCALE GENOMIC DNA]</scope>
    <source>
        <strain evidence="4 5">CCMP1335</strain>
    </source>
</reference>
<feature type="region of interest" description="Disordered" evidence="1">
    <location>
        <begin position="98"/>
        <end position="155"/>
    </location>
</feature>
<protein>
    <submittedName>
        <fullName evidence="4">Uncharacterized protein</fullName>
    </submittedName>
</protein>
<dbReference type="InParanoid" id="B8CBE2"/>
<feature type="chain" id="PRO_5002869967" evidence="3">
    <location>
        <begin position="21"/>
        <end position="384"/>
    </location>
</feature>
<dbReference type="EMBL" id="CM000648">
    <property type="protein sequence ID" value="EED89111.1"/>
    <property type="molecule type" value="Genomic_DNA"/>
</dbReference>
<feature type="compositionally biased region" description="Polar residues" evidence="1">
    <location>
        <begin position="118"/>
        <end position="127"/>
    </location>
</feature>
<dbReference type="PaxDb" id="35128-Thaps9462"/>
<sequence>MNMLFVCAVICTSLTCCVVAESPNRGSGENVAALAVGGTFLRGNGVNEELQISTTLQAKADSSSKLRSTHIQSDAPIMHHVYNDITITGLQQMERGNVQVQTHQQSEYVSSNEHKPRGSSSNSNRQLFVSKRRGDGEANSDTGNNDTGGSYASPNPYGDYGAYTANSASSEKSGEADSYYTGYDTSASTYDTTSASATGTATSAETSRGYDSYGSYGSSTSSYGDSYSSTWGSRSGTSSSSKTSPWNKTSKFNTSSLEISLIPAIFVLILVSLIGMLITAHHMEHDPEGNYANCCRVSLHSVSCVYGVIYNLYHCRLSEIPQVVFASEMEDGEDYTDEELERMRLRPGIERALDVEHRKALRKVGIEMNKIKVGGKSNNGSIQR</sequence>
<proteinExistence type="predicted"/>
<reference evidence="4 5" key="2">
    <citation type="journal article" date="2008" name="Nature">
        <title>The Phaeodactylum genome reveals the evolutionary history of diatom genomes.</title>
        <authorList>
            <person name="Bowler C."/>
            <person name="Allen A.E."/>
            <person name="Badger J.H."/>
            <person name="Grimwood J."/>
            <person name="Jabbari K."/>
            <person name="Kuo A."/>
            <person name="Maheswari U."/>
            <person name="Martens C."/>
            <person name="Maumus F."/>
            <person name="Otillar R.P."/>
            <person name="Rayko E."/>
            <person name="Salamov A."/>
            <person name="Vandepoele K."/>
            <person name="Beszteri B."/>
            <person name="Gruber A."/>
            <person name="Heijde M."/>
            <person name="Katinka M."/>
            <person name="Mock T."/>
            <person name="Valentin K."/>
            <person name="Verret F."/>
            <person name="Berges J.A."/>
            <person name="Brownlee C."/>
            <person name="Cadoret J.P."/>
            <person name="Chiovitti A."/>
            <person name="Choi C.J."/>
            <person name="Coesel S."/>
            <person name="De Martino A."/>
            <person name="Detter J.C."/>
            <person name="Durkin C."/>
            <person name="Falciatore A."/>
            <person name="Fournet J."/>
            <person name="Haruta M."/>
            <person name="Huysman M.J."/>
            <person name="Jenkins B.D."/>
            <person name="Jiroutova K."/>
            <person name="Jorgensen R.E."/>
            <person name="Joubert Y."/>
            <person name="Kaplan A."/>
            <person name="Kroger N."/>
            <person name="Kroth P.G."/>
            <person name="La Roche J."/>
            <person name="Lindquist E."/>
            <person name="Lommer M."/>
            <person name="Martin-Jezequel V."/>
            <person name="Lopez P.J."/>
            <person name="Lucas S."/>
            <person name="Mangogna M."/>
            <person name="McGinnis K."/>
            <person name="Medlin L.K."/>
            <person name="Montsant A."/>
            <person name="Oudot-Le Secq M.P."/>
            <person name="Napoli C."/>
            <person name="Obornik M."/>
            <person name="Parker M.S."/>
            <person name="Petit J.L."/>
            <person name="Porcel B.M."/>
            <person name="Poulsen N."/>
            <person name="Robison M."/>
            <person name="Rychlewski L."/>
            <person name="Rynearson T.A."/>
            <person name="Schmutz J."/>
            <person name="Shapiro H."/>
            <person name="Siaut M."/>
            <person name="Stanley M."/>
            <person name="Sussman M.R."/>
            <person name="Taylor A.R."/>
            <person name="Vardi A."/>
            <person name="von Dassow P."/>
            <person name="Vyverman W."/>
            <person name="Willis A."/>
            <person name="Wyrwicz L.S."/>
            <person name="Rokhsar D.S."/>
            <person name="Weissenbach J."/>
            <person name="Armbrust E.V."/>
            <person name="Green B.R."/>
            <person name="Van de Peer Y."/>
            <person name="Grigoriev I.V."/>
        </authorList>
    </citation>
    <scope>NUCLEOTIDE SEQUENCE [LARGE SCALE GENOMIC DNA]</scope>
    <source>
        <strain evidence="4 5">CCMP1335</strain>
    </source>
</reference>